<dbReference type="EMBL" id="DF977461">
    <property type="protein sequence ID" value="GAP87904.1"/>
    <property type="molecule type" value="Genomic_DNA"/>
</dbReference>
<dbReference type="AlphaFoldDB" id="A0A1W2TIB8"/>
<dbReference type="InterPro" id="IPR036291">
    <property type="entry name" value="NAD(P)-bd_dom_sf"/>
</dbReference>
<evidence type="ECO:0000259" key="1">
    <source>
        <dbReference type="Pfam" id="PF13460"/>
    </source>
</evidence>
<reference evidence="2" key="1">
    <citation type="submission" date="2016-03" db="EMBL/GenBank/DDBJ databases">
        <title>Draft genome sequence of Rosellinia necatrix.</title>
        <authorList>
            <person name="Kanematsu S."/>
        </authorList>
    </citation>
    <scope>NUCLEOTIDE SEQUENCE [LARGE SCALE GENOMIC DNA]</scope>
    <source>
        <strain evidence="2">W97</strain>
    </source>
</reference>
<accession>A0A1W2TIB8</accession>
<sequence length="238" mass="25347">MKLIISGATGFVGREVLRQSLSHPKITSVVALARTPVAIPEGLPTGSDTSKLKAVVIQDYEVYPGEVKKELSGAHACIWTVAITPTKSKTYAFEEVKRVCQTTAIAGLKSMHEAGTATPFRFLYMSGAASERDPTKTPKFMPEYCLMRGETESMLLALAQELGSGIEVAAAKPGYITASGYLARSAMAAVVRTVSGIPSIDVVDLAAAMIEQVVEGFEKEPLMPEDLIRIAGTISHAT</sequence>
<feature type="domain" description="NAD(P)-binding" evidence="1">
    <location>
        <begin position="7"/>
        <end position="180"/>
    </location>
</feature>
<keyword evidence="3" id="KW-1185">Reference proteome</keyword>
<dbReference type="SUPFAM" id="SSF51735">
    <property type="entry name" value="NAD(P)-binding Rossmann-fold domains"/>
    <property type="match status" value="1"/>
</dbReference>
<organism evidence="2">
    <name type="scientific">Rosellinia necatrix</name>
    <name type="common">White root-rot fungus</name>
    <dbReference type="NCBI Taxonomy" id="77044"/>
    <lineage>
        <taxon>Eukaryota</taxon>
        <taxon>Fungi</taxon>
        <taxon>Dikarya</taxon>
        <taxon>Ascomycota</taxon>
        <taxon>Pezizomycotina</taxon>
        <taxon>Sordariomycetes</taxon>
        <taxon>Xylariomycetidae</taxon>
        <taxon>Xylariales</taxon>
        <taxon>Xylariaceae</taxon>
        <taxon>Rosellinia</taxon>
    </lineage>
</organism>
<evidence type="ECO:0000313" key="2">
    <source>
        <dbReference type="EMBL" id="GAP87904.1"/>
    </source>
</evidence>
<dbReference type="PANTHER" id="PTHR14097">
    <property type="entry name" value="OXIDOREDUCTASE HTATIP2"/>
    <property type="match status" value="1"/>
</dbReference>
<dbReference type="Proteomes" id="UP000054516">
    <property type="component" value="Unassembled WGS sequence"/>
</dbReference>
<dbReference type="OrthoDB" id="3535423at2759"/>
<dbReference type="OMA" id="CTLAGFK"/>
<protein>
    <submittedName>
        <fullName evidence="2">Putative nucleoside-diphosphate-sugar epimerase protein</fullName>
    </submittedName>
</protein>
<dbReference type="STRING" id="77044.A0A1W2TIB8"/>
<dbReference type="Pfam" id="PF13460">
    <property type="entry name" value="NAD_binding_10"/>
    <property type="match status" value="1"/>
</dbReference>
<proteinExistence type="predicted"/>
<dbReference type="Gene3D" id="3.40.50.720">
    <property type="entry name" value="NAD(P)-binding Rossmann-like Domain"/>
    <property type="match status" value="1"/>
</dbReference>
<name>A0A1W2TIB8_ROSNE</name>
<dbReference type="PANTHER" id="PTHR14097:SF9">
    <property type="entry name" value="EPIMERASE, PUTATIVE (AFU_ORTHOLOGUE AFUA_8G07320)-RELATED"/>
    <property type="match status" value="1"/>
</dbReference>
<evidence type="ECO:0000313" key="3">
    <source>
        <dbReference type="Proteomes" id="UP000054516"/>
    </source>
</evidence>
<gene>
    <name evidence="2" type="ORF">SAMD00023353_1601000</name>
</gene>
<dbReference type="InterPro" id="IPR016040">
    <property type="entry name" value="NAD(P)-bd_dom"/>
</dbReference>